<dbReference type="STRING" id="56723.ENSLBEP00000006684"/>
<reference evidence="2" key="2">
    <citation type="submission" date="2025-09" db="UniProtKB">
        <authorList>
            <consortium name="Ensembl"/>
        </authorList>
    </citation>
    <scope>IDENTIFICATION</scope>
</reference>
<accession>A0A3Q3EHI4</accession>
<dbReference type="AlphaFoldDB" id="A0A3Q3EHI4"/>
<evidence type="ECO:0000313" key="2">
    <source>
        <dbReference type="Ensembl" id="ENSLBEP00000006684.1"/>
    </source>
</evidence>
<evidence type="ECO:0000256" key="1">
    <source>
        <dbReference type="SAM" id="MobiDB-lite"/>
    </source>
</evidence>
<reference evidence="2" key="1">
    <citation type="submission" date="2025-08" db="UniProtKB">
        <authorList>
            <consortium name="Ensembl"/>
        </authorList>
    </citation>
    <scope>IDENTIFICATION</scope>
</reference>
<feature type="region of interest" description="Disordered" evidence="1">
    <location>
        <begin position="37"/>
        <end position="65"/>
    </location>
</feature>
<dbReference type="Ensembl" id="ENSLBET00000007023.1">
    <property type="protein sequence ID" value="ENSLBEP00000006684.1"/>
    <property type="gene ID" value="ENSLBEG00000005167.1"/>
</dbReference>
<dbReference type="InParanoid" id="A0A3Q3EHI4"/>
<organism evidence="2 3">
    <name type="scientific">Labrus bergylta</name>
    <name type="common">ballan wrasse</name>
    <dbReference type="NCBI Taxonomy" id="56723"/>
    <lineage>
        <taxon>Eukaryota</taxon>
        <taxon>Metazoa</taxon>
        <taxon>Chordata</taxon>
        <taxon>Craniata</taxon>
        <taxon>Vertebrata</taxon>
        <taxon>Euteleostomi</taxon>
        <taxon>Actinopterygii</taxon>
        <taxon>Neopterygii</taxon>
        <taxon>Teleostei</taxon>
        <taxon>Neoteleostei</taxon>
        <taxon>Acanthomorphata</taxon>
        <taxon>Eupercaria</taxon>
        <taxon>Labriformes</taxon>
        <taxon>Labridae</taxon>
        <taxon>Labrus</taxon>
    </lineage>
</organism>
<proteinExistence type="predicted"/>
<dbReference type="Proteomes" id="UP000261660">
    <property type="component" value="Unplaced"/>
</dbReference>
<sequence>MSDYGALPTNGVGAGMKKDAFADAVQRARQIAAKIGGDGVPSVSNNGGAESYPFAAQKRSLEEAG</sequence>
<dbReference type="GeneTree" id="ENSGT00940000179107"/>
<protein>
    <submittedName>
        <fullName evidence="2">Uncharacterized protein</fullName>
    </submittedName>
</protein>
<name>A0A3Q3EHI4_9LABR</name>
<evidence type="ECO:0000313" key="3">
    <source>
        <dbReference type="Proteomes" id="UP000261660"/>
    </source>
</evidence>
<keyword evidence="3" id="KW-1185">Reference proteome</keyword>